<gene>
    <name evidence="2" type="ORF">ACH5RR_033336</name>
</gene>
<dbReference type="Proteomes" id="UP001630127">
    <property type="component" value="Unassembled WGS sequence"/>
</dbReference>
<sequence>MPSQMAFRRRIPRYLPIKQGMELAINLMSTLMGRRARYSPARENFKDLSQEEENQLKSELAAQLNSLQSGNILTNHILLEEKGWMRWMHCIPKAERKDLCSILESHYFYIVAGSVEGRKVHNISHPNAIPAVVCWERPQEGWLKLNVDASYLRKPIPGTDHNTVVGGVFRDSSAKIQGEKYSYSLRACGVVNAELFGIHAGLSQYSTVQNLCLDFKFLKIECDNTKAVEVANGGDIETEESTNVNQSIDGIKKAEFEEIQSVDEIKKAKKAEFEESQSEIKNDEFEKMERKETQRSILDDKKRLENDGCKIIICHNHREVNKVADCIVTMKVKSLNFSVVVPNNASNDRRDEIIRKIKAREEKRNEDEINRYVVADAKGSYHVHLPKYTETPEVGLALLSHGIPKGNQARLVFPYTAVEMQNLEGHIWDAETEKMNSMQPSEVDDWANFRDDHIMQQQSTIQAEEAEKIPFVGDKEPLSSLADEYRSGSPILLEKNKGTD</sequence>
<comment type="caution">
    <text evidence="2">The sequence shown here is derived from an EMBL/GenBank/DDBJ whole genome shotgun (WGS) entry which is preliminary data.</text>
</comment>
<name>A0ABD2YPQ9_9GENT</name>
<organism evidence="2 3">
    <name type="scientific">Cinchona calisaya</name>
    <dbReference type="NCBI Taxonomy" id="153742"/>
    <lineage>
        <taxon>Eukaryota</taxon>
        <taxon>Viridiplantae</taxon>
        <taxon>Streptophyta</taxon>
        <taxon>Embryophyta</taxon>
        <taxon>Tracheophyta</taxon>
        <taxon>Spermatophyta</taxon>
        <taxon>Magnoliopsida</taxon>
        <taxon>eudicotyledons</taxon>
        <taxon>Gunneridae</taxon>
        <taxon>Pentapetalae</taxon>
        <taxon>asterids</taxon>
        <taxon>lamiids</taxon>
        <taxon>Gentianales</taxon>
        <taxon>Rubiaceae</taxon>
        <taxon>Cinchonoideae</taxon>
        <taxon>Cinchoneae</taxon>
        <taxon>Cinchona</taxon>
    </lineage>
</organism>
<feature type="region of interest" description="Disordered" evidence="1">
    <location>
        <begin position="462"/>
        <end position="500"/>
    </location>
</feature>
<accession>A0ABD2YPQ9</accession>
<evidence type="ECO:0000313" key="2">
    <source>
        <dbReference type="EMBL" id="KAL3507954.1"/>
    </source>
</evidence>
<dbReference type="InterPro" id="IPR053151">
    <property type="entry name" value="RNase_H-like"/>
</dbReference>
<dbReference type="PANTHER" id="PTHR47723">
    <property type="entry name" value="OS05G0353850 PROTEIN"/>
    <property type="match status" value="1"/>
</dbReference>
<feature type="compositionally biased region" description="Basic and acidic residues" evidence="1">
    <location>
        <begin position="465"/>
        <end position="477"/>
    </location>
</feature>
<evidence type="ECO:0000256" key="1">
    <source>
        <dbReference type="SAM" id="MobiDB-lite"/>
    </source>
</evidence>
<dbReference type="CDD" id="cd06222">
    <property type="entry name" value="RNase_H_like"/>
    <property type="match status" value="1"/>
</dbReference>
<evidence type="ECO:0008006" key="4">
    <source>
        <dbReference type="Google" id="ProtNLM"/>
    </source>
</evidence>
<keyword evidence="3" id="KW-1185">Reference proteome</keyword>
<reference evidence="2 3" key="1">
    <citation type="submission" date="2024-11" db="EMBL/GenBank/DDBJ databases">
        <title>A near-complete genome assembly of Cinchona calisaya.</title>
        <authorList>
            <person name="Lian D.C."/>
            <person name="Zhao X.W."/>
            <person name="Wei L."/>
        </authorList>
    </citation>
    <scope>NUCLEOTIDE SEQUENCE [LARGE SCALE GENOMIC DNA]</scope>
    <source>
        <tissue evidence="2">Nenye</tissue>
    </source>
</reference>
<dbReference type="InterPro" id="IPR044730">
    <property type="entry name" value="RNase_H-like_dom_plant"/>
</dbReference>
<dbReference type="EMBL" id="JBJUIK010000013">
    <property type="protein sequence ID" value="KAL3507954.1"/>
    <property type="molecule type" value="Genomic_DNA"/>
</dbReference>
<proteinExistence type="predicted"/>
<protein>
    <recommendedName>
        <fullName evidence="4">RNase H type-1 domain-containing protein</fullName>
    </recommendedName>
</protein>
<evidence type="ECO:0000313" key="3">
    <source>
        <dbReference type="Proteomes" id="UP001630127"/>
    </source>
</evidence>
<dbReference type="PANTHER" id="PTHR47723:SF13">
    <property type="entry name" value="PUTATIVE-RELATED"/>
    <property type="match status" value="1"/>
</dbReference>
<dbReference type="AlphaFoldDB" id="A0ABD2YPQ9"/>